<evidence type="ECO:0000256" key="1">
    <source>
        <dbReference type="SAM" id="MobiDB-lite"/>
    </source>
</evidence>
<reference evidence="2 3" key="1">
    <citation type="submission" date="2023-01" db="EMBL/GenBank/DDBJ databases">
        <title>Analysis of 21 Apiospora genomes using comparative genomics revels a genus with tremendous synthesis potential of carbohydrate active enzymes and secondary metabolites.</title>
        <authorList>
            <person name="Sorensen T."/>
        </authorList>
    </citation>
    <scope>NUCLEOTIDE SEQUENCE [LARGE SCALE GENOMIC DNA]</scope>
    <source>
        <strain evidence="2 3">CBS 24483</strain>
    </source>
</reference>
<protein>
    <submittedName>
        <fullName evidence="2">Uncharacterized protein</fullName>
    </submittedName>
</protein>
<dbReference type="RefSeq" id="XP_066696944.1">
    <property type="nucleotide sequence ID" value="XM_066847453.1"/>
</dbReference>
<name>A0ABR1Q4J4_9PEZI</name>
<sequence>MNVSTMLRDARHHGGPLQKGSYLDDSDRPKRLRQVRVRIGGFIIGGAQFHESRKVLPYGG</sequence>
<proteinExistence type="predicted"/>
<dbReference type="Proteomes" id="UP001391051">
    <property type="component" value="Unassembled WGS sequence"/>
</dbReference>
<evidence type="ECO:0000313" key="2">
    <source>
        <dbReference type="EMBL" id="KAK7946910.1"/>
    </source>
</evidence>
<dbReference type="EMBL" id="JAQQWE010000007">
    <property type="protein sequence ID" value="KAK7946910.1"/>
    <property type="molecule type" value="Genomic_DNA"/>
</dbReference>
<dbReference type="GeneID" id="92080515"/>
<keyword evidence="3" id="KW-1185">Reference proteome</keyword>
<accession>A0ABR1Q4J4</accession>
<feature type="region of interest" description="Disordered" evidence="1">
    <location>
        <begin position="1"/>
        <end position="29"/>
    </location>
</feature>
<organism evidence="2 3">
    <name type="scientific">Apiospora aurea</name>
    <dbReference type="NCBI Taxonomy" id="335848"/>
    <lineage>
        <taxon>Eukaryota</taxon>
        <taxon>Fungi</taxon>
        <taxon>Dikarya</taxon>
        <taxon>Ascomycota</taxon>
        <taxon>Pezizomycotina</taxon>
        <taxon>Sordariomycetes</taxon>
        <taxon>Xylariomycetidae</taxon>
        <taxon>Amphisphaeriales</taxon>
        <taxon>Apiosporaceae</taxon>
        <taxon>Apiospora</taxon>
    </lineage>
</organism>
<gene>
    <name evidence="2" type="ORF">PG986_011231</name>
</gene>
<comment type="caution">
    <text evidence="2">The sequence shown here is derived from an EMBL/GenBank/DDBJ whole genome shotgun (WGS) entry which is preliminary data.</text>
</comment>
<evidence type="ECO:0000313" key="3">
    <source>
        <dbReference type="Proteomes" id="UP001391051"/>
    </source>
</evidence>